<evidence type="ECO:0000256" key="1">
    <source>
        <dbReference type="ARBA" id="ARBA00001974"/>
    </source>
</evidence>
<dbReference type="GO" id="GO:0000166">
    <property type="term" value="F:nucleotide binding"/>
    <property type="evidence" value="ECO:0007669"/>
    <property type="project" value="UniProtKB-KW"/>
</dbReference>
<dbReference type="GO" id="GO:0042167">
    <property type="term" value="P:heme catabolic process"/>
    <property type="evidence" value="ECO:0007669"/>
    <property type="project" value="TreeGrafter"/>
</dbReference>
<dbReference type="EC" id="1.19.1.1" evidence="3"/>
<evidence type="ECO:0000256" key="9">
    <source>
        <dbReference type="ARBA" id="ARBA00022857"/>
    </source>
</evidence>
<proteinExistence type="inferred from homology"/>
<dbReference type="SUPFAM" id="SSF52343">
    <property type="entry name" value="Ferredoxin reductase-like, C-terminal NADP-linked domain"/>
    <property type="match status" value="1"/>
</dbReference>
<protein>
    <recommendedName>
        <fullName evidence="5">Flavodoxin/ferredoxin--NADP reductase</fullName>
        <ecNumber evidence="4">1.18.1.2</ecNumber>
        <ecNumber evidence="3">1.19.1.1</ecNumber>
    </recommendedName>
    <alternativeName>
        <fullName evidence="13">Ferredoxin (flavodoxin):NADP(+) oxidoreductase</fullName>
    </alternativeName>
    <alternativeName>
        <fullName evidence="11">Ferredoxin--NADP reductase</fullName>
    </alternativeName>
    <alternativeName>
        <fullName evidence="12">Flavodoxin--NADP reductase</fullName>
    </alternativeName>
</protein>
<dbReference type="Pfam" id="PF00970">
    <property type="entry name" value="FAD_binding_6"/>
    <property type="match status" value="1"/>
</dbReference>
<evidence type="ECO:0000256" key="10">
    <source>
        <dbReference type="ARBA" id="ARBA00023002"/>
    </source>
</evidence>
<dbReference type="EMBL" id="CP048747">
    <property type="protein sequence ID" value="QIQ42134.1"/>
    <property type="molecule type" value="Genomic_DNA"/>
</dbReference>
<organism evidence="17 18">
    <name type="scientific">Buchnera aphidicola</name>
    <name type="common">Microlophium carnosum</name>
    <dbReference type="NCBI Taxonomy" id="2708354"/>
    <lineage>
        <taxon>Bacteria</taxon>
        <taxon>Pseudomonadati</taxon>
        <taxon>Pseudomonadota</taxon>
        <taxon>Gammaproteobacteria</taxon>
        <taxon>Enterobacterales</taxon>
        <taxon>Erwiniaceae</taxon>
        <taxon>Buchnera</taxon>
    </lineage>
</organism>
<dbReference type="SUPFAM" id="SSF63380">
    <property type="entry name" value="Riboflavin synthase domain-like"/>
    <property type="match status" value="1"/>
</dbReference>
<feature type="domain" description="FAD-binding FR-type" evidence="16">
    <location>
        <begin position="2"/>
        <end position="105"/>
    </location>
</feature>
<dbReference type="Proteomes" id="UP000503183">
    <property type="component" value="Chromosome"/>
</dbReference>
<dbReference type="InterPro" id="IPR008333">
    <property type="entry name" value="Cbr1-like_FAD-bd_dom"/>
</dbReference>
<comment type="catalytic activity">
    <reaction evidence="14">
        <text>reduced [flavodoxin] + NADP(+) = oxidized [flavodoxin] + NADPH + 2 H(+)</text>
        <dbReference type="Rhea" id="RHEA:50756"/>
        <dbReference type="Rhea" id="RHEA-COMP:10622"/>
        <dbReference type="Rhea" id="RHEA-COMP:10623"/>
        <dbReference type="ChEBI" id="CHEBI:15378"/>
        <dbReference type="ChEBI" id="CHEBI:57618"/>
        <dbReference type="ChEBI" id="CHEBI:57783"/>
        <dbReference type="ChEBI" id="CHEBI:58210"/>
        <dbReference type="ChEBI" id="CHEBI:58349"/>
        <dbReference type="EC" id="1.19.1.1"/>
    </reaction>
</comment>
<dbReference type="PANTHER" id="PTHR47878">
    <property type="entry name" value="OXIDOREDUCTASE FAD/NAD(P)-BINDING DOMAIN PROTEIN"/>
    <property type="match status" value="1"/>
</dbReference>
<keyword evidence="8" id="KW-0274">FAD</keyword>
<dbReference type="Gene3D" id="3.40.50.80">
    <property type="entry name" value="Nucleotide-binding domain of ferredoxin-NADP reductase (FNR) module"/>
    <property type="match status" value="1"/>
</dbReference>
<evidence type="ECO:0000256" key="2">
    <source>
        <dbReference type="ARBA" id="ARBA00008312"/>
    </source>
</evidence>
<sequence length="252" mass="29362">MNPWINADVLMVKKWTKNLFSLILHAAIEPFYAGQFTKLAVHKSNTSNENKIQRAYSYVNAPSEKNLEIYIVRVINGQLSNLLYNLKSGDIIYIKKKSCGFFIINEIPDCKVLWMFATGTGIGPYCSILKEAKNIDRFNHIVLIHAVRYQYELTYLPLMKELHKKYNGKLIIQTVTSRDKNKHSLTGRIPFLLKHKILEEHIGLSINPQTSHVMLCGNPFMVKDTFLFLKNNRNMEKHLRRKKGNITMENYW</sequence>
<dbReference type="AlphaFoldDB" id="A0A6G9JVQ0"/>
<evidence type="ECO:0000259" key="16">
    <source>
        <dbReference type="PROSITE" id="PS51384"/>
    </source>
</evidence>
<dbReference type="InterPro" id="IPR001433">
    <property type="entry name" value="OxRdtase_FAD/NAD-bd"/>
</dbReference>
<evidence type="ECO:0000256" key="12">
    <source>
        <dbReference type="ARBA" id="ARBA00030000"/>
    </source>
</evidence>
<keyword evidence="10" id="KW-0560">Oxidoreductase</keyword>
<name>A0A6G9JVQ0_9GAMM</name>
<evidence type="ECO:0000256" key="8">
    <source>
        <dbReference type="ARBA" id="ARBA00022827"/>
    </source>
</evidence>
<dbReference type="GO" id="GO:0004324">
    <property type="term" value="F:ferredoxin-NADP+ reductase activity"/>
    <property type="evidence" value="ECO:0007669"/>
    <property type="project" value="UniProtKB-EC"/>
</dbReference>
<accession>A0A6G9JVQ0</accession>
<evidence type="ECO:0000256" key="14">
    <source>
        <dbReference type="ARBA" id="ARBA00047271"/>
    </source>
</evidence>
<evidence type="ECO:0000256" key="4">
    <source>
        <dbReference type="ARBA" id="ARBA00013223"/>
    </source>
</evidence>
<keyword evidence="9" id="KW-0521">NADP</keyword>
<dbReference type="InterPro" id="IPR051930">
    <property type="entry name" value="FNR_type-1"/>
</dbReference>
<evidence type="ECO:0000313" key="18">
    <source>
        <dbReference type="Proteomes" id="UP000503183"/>
    </source>
</evidence>
<evidence type="ECO:0000256" key="5">
    <source>
        <dbReference type="ARBA" id="ARBA00020327"/>
    </source>
</evidence>
<dbReference type="InterPro" id="IPR039261">
    <property type="entry name" value="FNR_nucleotide-bd"/>
</dbReference>
<evidence type="ECO:0000256" key="7">
    <source>
        <dbReference type="ARBA" id="ARBA00022741"/>
    </source>
</evidence>
<keyword evidence="7" id="KW-0547">Nucleotide-binding</keyword>
<dbReference type="CDD" id="cd06195">
    <property type="entry name" value="FNR1"/>
    <property type="match status" value="1"/>
</dbReference>
<gene>
    <name evidence="17" type="ORF">G4A98_02910</name>
</gene>
<dbReference type="Pfam" id="PF00175">
    <property type="entry name" value="NAD_binding_1"/>
    <property type="match status" value="1"/>
</dbReference>
<dbReference type="InterPro" id="IPR017927">
    <property type="entry name" value="FAD-bd_FR_type"/>
</dbReference>
<dbReference type="PROSITE" id="PS51384">
    <property type="entry name" value="FAD_FR"/>
    <property type="match status" value="1"/>
</dbReference>
<dbReference type="Gene3D" id="2.40.30.10">
    <property type="entry name" value="Translation factors"/>
    <property type="match status" value="1"/>
</dbReference>
<dbReference type="InterPro" id="IPR033892">
    <property type="entry name" value="FNR_bac"/>
</dbReference>
<dbReference type="InterPro" id="IPR017938">
    <property type="entry name" value="Riboflavin_synthase-like_b-brl"/>
</dbReference>
<dbReference type="PANTHER" id="PTHR47878:SF1">
    <property type="entry name" value="FLAVODOXIN_FERREDOXIN--NADP REDUCTASE"/>
    <property type="match status" value="1"/>
</dbReference>
<reference evidence="17 18" key="1">
    <citation type="submission" date="2020-04" db="EMBL/GenBank/DDBJ databases">
        <title>Parallel evolution in the integration of a co-obligate aphid symbiosis.</title>
        <authorList>
            <person name="Monnin D."/>
            <person name="Jackson R."/>
            <person name="Kiers E.T."/>
            <person name="Bunker M."/>
            <person name="Ellers J."/>
            <person name="Henry L.M."/>
        </authorList>
    </citation>
    <scope>NUCLEOTIDE SEQUENCE [LARGE SCALE GENOMIC DNA]</scope>
    <source>
        <strain evidence="17">MCAR-56B</strain>
    </source>
</reference>
<dbReference type="GO" id="GO:0034599">
    <property type="term" value="P:cellular response to oxidative stress"/>
    <property type="evidence" value="ECO:0007669"/>
    <property type="project" value="TreeGrafter"/>
</dbReference>
<keyword evidence="6" id="KW-0285">Flavoprotein</keyword>
<comment type="catalytic activity">
    <reaction evidence="15">
        <text>2 reduced [2Fe-2S]-[ferredoxin] + NADP(+) + H(+) = 2 oxidized [2Fe-2S]-[ferredoxin] + NADPH</text>
        <dbReference type="Rhea" id="RHEA:20125"/>
        <dbReference type="Rhea" id="RHEA-COMP:10000"/>
        <dbReference type="Rhea" id="RHEA-COMP:10001"/>
        <dbReference type="ChEBI" id="CHEBI:15378"/>
        <dbReference type="ChEBI" id="CHEBI:33737"/>
        <dbReference type="ChEBI" id="CHEBI:33738"/>
        <dbReference type="ChEBI" id="CHEBI:57783"/>
        <dbReference type="ChEBI" id="CHEBI:58349"/>
        <dbReference type="EC" id="1.18.1.2"/>
    </reaction>
</comment>
<evidence type="ECO:0000256" key="6">
    <source>
        <dbReference type="ARBA" id="ARBA00022630"/>
    </source>
</evidence>
<evidence type="ECO:0000256" key="11">
    <source>
        <dbReference type="ARBA" id="ARBA00029856"/>
    </source>
</evidence>
<evidence type="ECO:0000256" key="15">
    <source>
        <dbReference type="ARBA" id="ARBA00047776"/>
    </source>
</evidence>
<comment type="cofactor">
    <cofactor evidence="1">
        <name>FAD</name>
        <dbReference type="ChEBI" id="CHEBI:57692"/>
    </cofactor>
</comment>
<evidence type="ECO:0000313" key="17">
    <source>
        <dbReference type="EMBL" id="QIQ42134.1"/>
    </source>
</evidence>
<evidence type="ECO:0000256" key="13">
    <source>
        <dbReference type="ARBA" id="ARBA00030173"/>
    </source>
</evidence>
<dbReference type="EC" id="1.18.1.2" evidence="4"/>
<comment type="similarity">
    <text evidence="2">Belongs to the ferredoxin--NADP reductase type 1 family.</text>
</comment>
<evidence type="ECO:0000256" key="3">
    <source>
        <dbReference type="ARBA" id="ARBA00012872"/>
    </source>
</evidence>